<keyword evidence="7 14" id="KW-0812">Transmembrane</keyword>
<evidence type="ECO:0000256" key="6">
    <source>
        <dbReference type="ARBA" id="ARBA00022679"/>
    </source>
</evidence>
<evidence type="ECO:0000256" key="13">
    <source>
        <dbReference type="ARBA" id="ARBA00023136"/>
    </source>
</evidence>
<accession>A0A3S8RQR2</accession>
<dbReference type="GO" id="GO:0000155">
    <property type="term" value="F:phosphorelay sensor kinase activity"/>
    <property type="evidence" value="ECO:0007669"/>
    <property type="project" value="InterPro"/>
</dbReference>
<evidence type="ECO:0000313" key="17">
    <source>
        <dbReference type="EMBL" id="AZK45294.1"/>
    </source>
</evidence>
<organism evidence="17 18">
    <name type="scientific">Paenibacillus lentus</name>
    <dbReference type="NCBI Taxonomy" id="1338368"/>
    <lineage>
        <taxon>Bacteria</taxon>
        <taxon>Bacillati</taxon>
        <taxon>Bacillota</taxon>
        <taxon>Bacilli</taxon>
        <taxon>Bacillales</taxon>
        <taxon>Paenibacillaceae</taxon>
        <taxon>Paenibacillus</taxon>
    </lineage>
</organism>
<evidence type="ECO:0000256" key="4">
    <source>
        <dbReference type="ARBA" id="ARBA00022475"/>
    </source>
</evidence>
<dbReference type="SUPFAM" id="SSF55874">
    <property type="entry name" value="ATPase domain of HSP90 chaperone/DNA topoisomerase II/histidine kinase"/>
    <property type="match status" value="1"/>
</dbReference>
<sequence length="570" mass="65661">MKTGISIFKKLMLGVLLMFSLIIIIFWVIYRLNINDIQTELKKNKISEVKFITLQLTNQFEQVLMNTITLSEDQSVRKYPYELEYGNLYSRHETKLMIIDKLSLNSTYTPWNNSITLYYPDFEETISSDPAYNIDKYNPPTQTLNKWTLHLEKDGSGYYSNLTQSHIGPLLIETRVSLDQLRKMIRQYTSGTPLLYDSYNNKTIQSEPALLSEDIINRITPLITGESGFLSLEVDGIEHIVTYMKSDMLDLYFIDYHPKHQFIKPIYRNNTLFISAIVVLLLISLIYSLVLRKQVRTPIIHLRKAISLFDRGDFSSRVSSLDAEEFRMLGNSFNRMAENTQKLIEQVLVGELELKEARLKQFQAQINPHFLYNCLNFIQSKAGIEDYDSVTAMTLHLSAYYRYVHKIEHIDSTIREELRFVENYLSIIQLRKSTLTFSIEIPTEIGTHSLPRMILQPLVENCVQHGIENSLGPGHIEIRARNDETSIQISIKDNGAGMSADKLSLIRQRMEESKELEDISGIGIRNVYQRLKLYFGPQAGLSITSSLSEGTCYTLTIQKQEEDYAAAAIS</sequence>
<evidence type="ECO:0000256" key="14">
    <source>
        <dbReference type="SAM" id="Phobius"/>
    </source>
</evidence>
<feature type="transmembrane region" description="Helical" evidence="14">
    <location>
        <begin position="272"/>
        <end position="291"/>
    </location>
</feature>
<keyword evidence="10" id="KW-0067">ATP-binding</keyword>
<comment type="subcellular location">
    <subcellularLocation>
        <location evidence="2">Cell membrane</location>
        <topology evidence="2">Multi-pass membrane protein</topology>
    </subcellularLocation>
</comment>
<dbReference type="Pfam" id="PF00672">
    <property type="entry name" value="HAMP"/>
    <property type="match status" value="1"/>
</dbReference>
<dbReference type="GO" id="GO:0005524">
    <property type="term" value="F:ATP binding"/>
    <property type="evidence" value="ECO:0007669"/>
    <property type="project" value="UniProtKB-KW"/>
</dbReference>
<reference evidence="17 18" key="1">
    <citation type="submission" date="2018-11" db="EMBL/GenBank/DDBJ databases">
        <title>Genome sequencing of Paenibacillus lentus DSM25539(T).</title>
        <authorList>
            <person name="Kook J.-K."/>
            <person name="Park S.-N."/>
            <person name="Lim Y.K."/>
        </authorList>
    </citation>
    <scope>NUCLEOTIDE SEQUENCE [LARGE SCALE GENOMIC DNA]</scope>
    <source>
        <strain evidence="17 18">DSM 25539</strain>
    </source>
</reference>
<keyword evidence="9" id="KW-0418">Kinase</keyword>
<dbReference type="SMART" id="SM00387">
    <property type="entry name" value="HATPase_c"/>
    <property type="match status" value="1"/>
</dbReference>
<dbReference type="SUPFAM" id="SSF158472">
    <property type="entry name" value="HAMP domain-like"/>
    <property type="match status" value="1"/>
</dbReference>
<dbReference type="PROSITE" id="PS50885">
    <property type="entry name" value="HAMP"/>
    <property type="match status" value="1"/>
</dbReference>
<keyword evidence="6" id="KW-0808">Transferase</keyword>
<dbReference type="Gene3D" id="6.10.340.10">
    <property type="match status" value="1"/>
</dbReference>
<evidence type="ECO:0000313" key="18">
    <source>
        <dbReference type="Proteomes" id="UP000273145"/>
    </source>
</evidence>
<dbReference type="PROSITE" id="PS50109">
    <property type="entry name" value="HIS_KIN"/>
    <property type="match status" value="1"/>
</dbReference>
<dbReference type="RefSeq" id="WP_125081413.1">
    <property type="nucleotide sequence ID" value="NZ_CP034248.1"/>
</dbReference>
<keyword evidence="13 14" id="KW-0472">Membrane</keyword>
<keyword evidence="5" id="KW-0597">Phosphoprotein</keyword>
<dbReference type="InterPro" id="IPR050640">
    <property type="entry name" value="Bact_2-comp_sensor_kinase"/>
</dbReference>
<dbReference type="PANTHER" id="PTHR34220">
    <property type="entry name" value="SENSOR HISTIDINE KINASE YPDA"/>
    <property type="match status" value="1"/>
</dbReference>
<feature type="domain" description="Histidine kinase" evidence="15">
    <location>
        <begin position="454"/>
        <end position="561"/>
    </location>
</feature>
<dbReference type="InterPro" id="IPR005467">
    <property type="entry name" value="His_kinase_dom"/>
</dbReference>
<feature type="transmembrane region" description="Helical" evidence="14">
    <location>
        <begin position="12"/>
        <end position="30"/>
    </location>
</feature>
<dbReference type="EC" id="2.7.13.3" evidence="3"/>
<dbReference type="InterPro" id="IPR036890">
    <property type="entry name" value="HATPase_C_sf"/>
</dbReference>
<dbReference type="Pfam" id="PF06580">
    <property type="entry name" value="His_kinase"/>
    <property type="match status" value="1"/>
</dbReference>
<dbReference type="InterPro" id="IPR003594">
    <property type="entry name" value="HATPase_dom"/>
</dbReference>
<dbReference type="Pfam" id="PF02518">
    <property type="entry name" value="HATPase_c"/>
    <property type="match status" value="1"/>
</dbReference>
<dbReference type="KEGG" id="plen:EIM92_02985"/>
<keyword evidence="18" id="KW-1185">Reference proteome</keyword>
<proteinExistence type="predicted"/>
<evidence type="ECO:0000256" key="7">
    <source>
        <dbReference type="ARBA" id="ARBA00022692"/>
    </source>
</evidence>
<evidence type="ECO:0000259" key="15">
    <source>
        <dbReference type="PROSITE" id="PS50109"/>
    </source>
</evidence>
<evidence type="ECO:0000256" key="8">
    <source>
        <dbReference type="ARBA" id="ARBA00022741"/>
    </source>
</evidence>
<evidence type="ECO:0000256" key="9">
    <source>
        <dbReference type="ARBA" id="ARBA00022777"/>
    </source>
</evidence>
<gene>
    <name evidence="17" type="ORF">EIM92_02985</name>
</gene>
<dbReference type="PANTHER" id="PTHR34220:SF11">
    <property type="entry name" value="SENSOR PROTEIN KINASE HPTS"/>
    <property type="match status" value="1"/>
</dbReference>
<dbReference type="SMART" id="SM00304">
    <property type="entry name" value="HAMP"/>
    <property type="match status" value="1"/>
</dbReference>
<dbReference type="CDD" id="cd06225">
    <property type="entry name" value="HAMP"/>
    <property type="match status" value="1"/>
</dbReference>
<evidence type="ECO:0000256" key="10">
    <source>
        <dbReference type="ARBA" id="ARBA00022840"/>
    </source>
</evidence>
<evidence type="ECO:0000256" key="11">
    <source>
        <dbReference type="ARBA" id="ARBA00022989"/>
    </source>
</evidence>
<dbReference type="OrthoDB" id="9809348at2"/>
<dbReference type="InterPro" id="IPR003660">
    <property type="entry name" value="HAMP_dom"/>
</dbReference>
<keyword evidence="11 14" id="KW-1133">Transmembrane helix</keyword>
<evidence type="ECO:0000256" key="2">
    <source>
        <dbReference type="ARBA" id="ARBA00004651"/>
    </source>
</evidence>
<dbReference type="Proteomes" id="UP000273145">
    <property type="component" value="Chromosome"/>
</dbReference>
<evidence type="ECO:0000259" key="16">
    <source>
        <dbReference type="PROSITE" id="PS50885"/>
    </source>
</evidence>
<comment type="catalytic activity">
    <reaction evidence="1">
        <text>ATP + protein L-histidine = ADP + protein N-phospho-L-histidine.</text>
        <dbReference type="EC" id="2.7.13.3"/>
    </reaction>
</comment>
<dbReference type="Gene3D" id="3.30.565.10">
    <property type="entry name" value="Histidine kinase-like ATPase, C-terminal domain"/>
    <property type="match status" value="1"/>
</dbReference>
<name>A0A3S8RQR2_9BACL</name>
<evidence type="ECO:0000256" key="1">
    <source>
        <dbReference type="ARBA" id="ARBA00000085"/>
    </source>
</evidence>
<keyword evidence="4" id="KW-1003">Cell membrane</keyword>
<keyword evidence="8" id="KW-0547">Nucleotide-binding</keyword>
<evidence type="ECO:0000256" key="5">
    <source>
        <dbReference type="ARBA" id="ARBA00022553"/>
    </source>
</evidence>
<dbReference type="AlphaFoldDB" id="A0A3S8RQR2"/>
<evidence type="ECO:0000256" key="3">
    <source>
        <dbReference type="ARBA" id="ARBA00012438"/>
    </source>
</evidence>
<dbReference type="InterPro" id="IPR010559">
    <property type="entry name" value="Sig_transdc_His_kin_internal"/>
</dbReference>
<keyword evidence="12" id="KW-0902">Two-component regulatory system</keyword>
<evidence type="ECO:0000256" key="12">
    <source>
        <dbReference type="ARBA" id="ARBA00023012"/>
    </source>
</evidence>
<feature type="domain" description="HAMP" evidence="16">
    <location>
        <begin position="293"/>
        <end position="345"/>
    </location>
</feature>
<protein>
    <recommendedName>
        <fullName evidence="3">histidine kinase</fullName>
        <ecNumber evidence="3">2.7.13.3</ecNumber>
    </recommendedName>
</protein>
<dbReference type="EMBL" id="CP034248">
    <property type="protein sequence ID" value="AZK45294.1"/>
    <property type="molecule type" value="Genomic_DNA"/>
</dbReference>
<dbReference type="GO" id="GO:0005886">
    <property type="term" value="C:plasma membrane"/>
    <property type="evidence" value="ECO:0007669"/>
    <property type="project" value="UniProtKB-SubCell"/>
</dbReference>